<evidence type="ECO:0000256" key="1">
    <source>
        <dbReference type="SAM" id="MobiDB-lite"/>
    </source>
</evidence>
<dbReference type="EMBL" id="JARH01000340">
    <property type="protein sequence ID" value="EXF82177.1"/>
    <property type="molecule type" value="Genomic_DNA"/>
</dbReference>
<accession>A0A010QPZ2</accession>
<feature type="compositionally biased region" description="Acidic residues" evidence="1">
    <location>
        <begin position="299"/>
        <end position="309"/>
    </location>
</feature>
<feature type="compositionally biased region" description="Low complexity" evidence="1">
    <location>
        <begin position="163"/>
        <end position="177"/>
    </location>
</feature>
<feature type="compositionally biased region" description="Polar residues" evidence="1">
    <location>
        <begin position="100"/>
        <end position="111"/>
    </location>
</feature>
<protein>
    <submittedName>
        <fullName evidence="2">Uncharacterized protein</fullName>
    </submittedName>
</protein>
<feature type="compositionally biased region" description="Basic and acidic residues" evidence="1">
    <location>
        <begin position="126"/>
        <end position="137"/>
    </location>
</feature>
<evidence type="ECO:0000313" key="3">
    <source>
        <dbReference type="Proteomes" id="UP000020467"/>
    </source>
</evidence>
<feature type="compositionally biased region" description="Basic and acidic residues" evidence="1">
    <location>
        <begin position="221"/>
        <end position="238"/>
    </location>
</feature>
<comment type="caution">
    <text evidence="2">The sequence shown here is derived from an EMBL/GenBank/DDBJ whole genome shotgun (WGS) entry which is preliminary data.</text>
</comment>
<dbReference type="Proteomes" id="UP000020467">
    <property type="component" value="Unassembled WGS sequence"/>
</dbReference>
<gene>
    <name evidence="2" type="ORF">CFIO01_09260</name>
</gene>
<sequence length="402" mass="43266">MAVSIAFKPLFAEGEEERLRSIAIEVLAAMYVVKKDEEREARRVGLVSLTSPIQDPPIETMASGTPATTIGSRAPSREKTPSPVPMRIRGFTAINKPAVQQSREVGSSNGSHPAPRHPLPTGKPKKQQEQEVNKENQKPPSPPAVEPATRSKAVPAARKKTQTKATAAAKTKTRNNADTPGDKKPQTKATSGEREICKCSKCVESNPDGIEQCAKTKKEHIRSDKEREKGMRPPKPCERCLSNNKGDECFYSGGKVCSRCMKLKERCSLNPVPGRGRKRDQNKLNREEREKTGSPVEEKDTDEAEEVLEVVEPPRKKTRTRASKRGSPAAKRPSVGPTSGSKAKELPIASGCEGSSSDDGSRTIGGSPSSNDATAGETGKSSSSEPCSSPSGKGRFQDSPDS</sequence>
<evidence type="ECO:0000313" key="2">
    <source>
        <dbReference type="EMBL" id="EXF82177.1"/>
    </source>
</evidence>
<dbReference type="AlphaFoldDB" id="A0A010QPZ2"/>
<feature type="compositionally biased region" description="Polar residues" evidence="1">
    <location>
        <begin position="364"/>
        <end position="373"/>
    </location>
</feature>
<name>A0A010QPZ2_9PEZI</name>
<keyword evidence="3" id="KW-1185">Reference proteome</keyword>
<dbReference type="OrthoDB" id="4850086at2759"/>
<reference evidence="2 3" key="1">
    <citation type="submission" date="2014-02" db="EMBL/GenBank/DDBJ databases">
        <title>The genome sequence of Colletotrichum fioriniae PJ7.</title>
        <authorList>
            <person name="Baroncelli R."/>
            <person name="Thon M.R."/>
        </authorList>
    </citation>
    <scope>NUCLEOTIDE SEQUENCE [LARGE SCALE GENOMIC DNA]</scope>
    <source>
        <strain evidence="2 3">PJ7</strain>
    </source>
</reference>
<dbReference type="HOGENOM" id="CLU_685129_0_0_1"/>
<feature type="region of interest" description="Disordered" evidence="1">
    <location>
        <begin position="214"/>
        <end position="238"/>
    </location>
</feature>
<feature type="compositionally biased region" description="Low complexity" evidence="1">
    <location>
        <begin position="381"/>
        <end position="391"/>
    </location>
</feature>
<feature type="region of interest" description="Disordered" evidence="1">
    <location>
        <begin position="100"/>
        <end position="195"/>
    </location>
</feature>
<feature type="region of interest" description="Disordered" evidence="1">
    <location>
        <begin position="52"/>
        <end position="85"/>
    </location>
</feature>
<organism evidence="2 3">
    <name type="scientific">Colletotrichum fioriniae PJ7</name>
    <dbReference type="NCBI Taxonomy" id="1445577"/>
    <lineage>
        <taxon>Eukaryota</taxon>
        <taxon>Fungi</taxon>
        <taxon>Dikarya</taxon>
        <taxon>Ascomycota</taxon>
        <taxon>Pezizomycotina</taxon>
        <taxon>Sordariomycetes</taxon>
        <taxon>Hypocreomycetidae</taxon>
        <taxon>Glomerellales</taxon>
        <taxon>Glomerellaceae</taxon>
        <taxon>Colletotrichum</taxon>
        <taxon>Colletotrichum acutatum species complex</taxon>
    </lineage>
</organism>
<feature type="region of interest" description="Disordered" evidence="1">
    <location>
        <begin position="268"/>
        <end position="402"/>
    </location>
</feature>
<proteinExistence type="predicted"/>
<dbReference type="KEGG" id="cfj:CFIO01_09260"/>
<feature type="compositionally biased region" description="Polar residues" evidence="1">
    <location>
        <begin position="62"/>
        <end position="71"/>
    </location>
</feature>
<feature type="compositionally biased region" description="Basic and acidic residues" evidence="1">
    <location>
        <begin position="279"/>
        <end position="298"/>
    </location>
</feature>
<feature type="compositionally biased region" description="Basic and acidic residues" evidence="1">
    <location>
        <begin position="180"/>
        <end position="195"/>
    </location>
</feature>